<evidence type="ECO:0000259" key="1">
    <source>
        <dbReference type="Pfam" id="PF13452"/>
    </source>
</evidence>
<name>A0A6I6MNF1_9CAUL</name>
<proteinExistence type="predicted"/>
<dbReference type="Gene3D" id="3.10.129.10">
    <property type="entry name" value="Hotdog Thioesterase"/>
    <property type="match status" value="1"/>
</dbReference>
<accession>A0A6I6MNF1</accession>
<dbReference type="RefSeq" id="WP_158767025.1">
    <property type="nucleotide sequence ID" value="NZ_CP047045.1"/>
</dbReference>
<gene>
    <name evidence="2" type="ORF">DSM104635_03077</name>
</gene>
<dbReference type="InterPro" id="IPR016709">
    <property type="entry name" value="HadA-like"/>
</dbReference>
<reference evidence="3" key="1">
    <citation type="submission" date="2019-12" db="EMBL/GenBank/DDBJ databases">
        <title>Complete genome of Terracaulis silvestris 0127_4.</title>
        <authorList>
            <person name="Vieira S."/>
            <person name="Riedel T."/>
            <person name="Sproer C."/>
            <person name="Pascual J."/>
            <person name="Boedeker C."/>
            <person name="Overmann J."/>
        </authorList>
    </citation>
    <scope>NUCLEOTIDE SEQUENCE [LARGE SCALE GENOMIC DNA]</scope>
    <source>
        <strain evidence="3">0127_4</strain>
    </source>
</reference>
<evidence type="ECO:0000313" key="3">
    <source>
        <dbReference type="Proteomes" id="UP000431269"/>
    </source>
</evidence>
<dbReference type="InterPro" id="IPR029069">
    <property type="entry name" value="HotDog_dom_sf"/>
</dbReference>
<dbReference type="Pfam" id="PF13452">
    <property type="entry name" value="FAS1_DH_region"/>
    <property type="match status" value="1"/>
</dbReference>
<dbReference type="CDD" id="cd03441">
    <property type="entry name" value="R_hydratase_like"/>
    <property type="match status" value="1"/>
</dbReference>
<dbReference type="AlphaFoldDB" id="A0A6I6MNF1"/>
<dbReference type="EMBL" id="CP047045">
    <property type="protein sequence ID" value="QGZ96219.1"/>
    <property type="molecule type" value="Genomic_DNA"/>
</dbReference>
<dbReference type="KEGG" id="tsv:DSM104635_03077"/>
<evidence type="ECO:0000313" key="2">
    <source>
        <dbReference type="EMBL" id="QGZ96219.1"/>
    </source>
</evidence>
<organism evidence="2 3">
    <name type="scientific">Terricaulis silvestris</name>
    <dbReference type="NCBI Taxonomy" id="2686094"/>
    <lineage>
        <taxon>Bacteria</taxon>
        <taxon>Pseudomonadati</taxon>
        <taxon>Pseudomonadota</taxon>
        <taxon>Alphaproteobacteria</taxon>
        <taxon>Caulobacterales</taxon>
        <taxon>Caulobacteraceae</taxon>
        <taxon>Terricaulis</taxon>
    </lineage>
</organism>
<keyword evidence="3" id="KW-1185">Reference proteome</keyword>
<dbReference type="SUPFAM" id="SSF54637">
    <property type="entry name" value="Thioesterase/thiol ester dehydrase-isomerase"/>
    <property type="match status" value="1"/>
</dbReference>
<dbReference type="Proteomes" id="UP000431269">
    <property type="component" value="Chromosome"/>
</dbReference>
<dbReference type="InterPro" id="IPR039569">
    <property type="entry name" value="FAS1-like_DH_region"/>
</dbReference>
<feature type="domain" description="FAS1-like dehydratase" evidence="1">
    <location>
        <begin position="7"/>
        <end position="138"/>
    </location>
</feature>
<sequence>MLDKGKIGAETEEREIAVEAGMLALFCQAVGETNPIYRDQNAARDAGYRAIPTPPTYASVLANLAPAKIDLVIGVLGADLGRMLHGEQSFTQVKPIYVGDRIRLRQRIIDIYDKKGGALEFVVLETSATNQDDELCATMRTVAVLRN</sequence>
<protein>
    <submittedName>
        <fullName evidence="2">(3R)-hydroxyacyl-ACP dehydratase subunit HadC</fullName>
    </submittedName>
</protein>
<dbReference type="PIRSF" id="PIRSF018072">
    <property type="entry name" value="UCP018072"/>
    <property type="match status" value="1"/>
</dbReference>